<protein>
    <submittedName>
        <fullName evidence="2">Uncharacterized protein</fullName>
    </submittedName>
</protein>
<keyword evidence="3" id="KW-1185">Reference proteome</keyword>
<feature type="compositionally biased region" description="Basic and acidic residues" evidence="1">
    <location>
        <begin position="24"/>
        <end position="40"/>
    </location>
</feature>
<accession>A0AAD9U178</accession>
<proteinExistence type="predicted"/>
<organism evidence="2 3">
    <name type="scientific">Dipteronia dyeriana</name>
    <dbReference type="NCBI Taxonomy" id="168575"/>
    <lineage>
        <taxon>Eukaryota</taxon>
        <taxon>Viridiplantae</taxon>
        <taxon>Streptophyta</taxon>
        <taxon>Embryophyta</taxon>
        <taxon>Tracheophyta</taxon>
        <taxon>Spermatophyta</taxon>
        <taxon>Magnoliopsida</taxon>
        <taxon>eudicotyledons</taxon>
        <taxon>Gunneridae</taxon>
        <taxon>Pentapetalae</taxon>
        <taxon>rosids</taxon>
        <taxon>malvids</taxon>
        <taxon>Sapindales</taxon>
        <taxon>Sapindaceae</taxon>
        <taxon>Hippocastanoideae</taxon>
        <taxon>Acereae</taxon>
        <taxon>Dipteronia</taxon>
    </lineage>
</organism>
<dbReference type="EMBL" id="JANJYI010000006">
    <property type="protein sequence ID" value="KAK2646040.1"/>
    <property type="molecule type" value="Genomic_DNA"/>
</dbReference>
<comment type="caution">
    <text evidence="2">The sequence shown here is derived from an EMBL/GenBank/DDBJ whole genome shotgun (WGS) entry which is preliminary data.</text>
</comment>
<evidence type="ECO:0000256" key="1">
    <source>
        <dbReference type="SAM" id="MobiDB-lite"/>
    </source>
</evidence>
<evidence type="ECO:0000313" key="3">
    <source>
        <dbReference type="Proteomes" id="UP001280121"/>
    </source>
</evidence>
<dbReference type="Proteomes" id="UP001280121">
    <property type="component" value="Unassembled WGS sequence"/>
</dbReference>
<dbReference type="PANTHER" id="PTHR36759">
    <property type="entry name" value="DYNEIN BETA CHAIN, CILIARY PROTEIN"/>
    <property type="match status" value="1"/>
</dbReference>
<evidence type="ECO:0000313" key="2">
    <source>
        <dbReference type="EMBL" id="KAK2646040.1"/>
    </source>
</evidence>
<sequence length="192" mass="21324">MGQAFRRATGRIPASSSSSSKTKTAVDRRPPVVPTEEPKISRTAAFDGGDQADGNRQVNADNVLETRDPKYDAMLNQMMGRITTKPGGKLEMGEAFVVERYNRPMPKLRNTKLDSGGYEERPVPPGTLNVAQLRHIMLLHQGKADDHDGPMDVNQIAKKFRVDVMQVQAILQSLSLPPEDNSKRRNTLSEDR</sequence>
<gene>
    <name evidence="2" type="ORF">Ddye_021235</name>
</gene>
<feature type="region of interest" description="Disordered" evidence="1">
    <location>
        <begin position="1"/>
        <end position="56"/>
    </location>
</feature>
<dbReference type="AlphaFoldDB" id="A0AAD9U178"/>
<dbReference type="PANTHER" id="PTHR36759:SF1">
    <property type="entry name" value="DYNEIN BETA CHAIN, CILIARY PROTEIN"/>
    <property type="match status" value="1"/>
</dbReference>
<reference evidence="2" key="1">
    <citation type="journal article" date="2023" name="Plant J.">
        <title>Genome sequences and population genomics provide insights into the demographic history, inbreeding, and mutation load of two 'living fossil' tree species of Dipteronia.</title>
        <authorList>
            <person name="Feng Y."/>
            <person name="Comes H.P."/>
            <person name="Chen J."/>
            <person name="Zhu S."/>
            <person name="Lu R."/>
            <person name="Zhang X."/>
            <person name="Li P."/>
            <person name="Qiu J."/>
            <person name="Olsen K.M."/>
            <person name="Qiu Y."/>
        </authorList>
    </citation>
    <scope>NUCLEOTIDE SEQUENCE</scope>
    <source>
        <strain evidence="2">KIB01</strain>
    </source>
</reference>
<name>A0AAD9U178_9ROSI</name>